<evidence type="ECO:0008006" key="3">
    <source>
        <dbReference type="Google" id="ProtNLM"/>
    </source>
</evidence>
<proteinExistence type="predicted"/>
<keyword evidence="1" id="KW-0732">Signal</keyword>
<reference evidence="2" key="1">
    <citation type="submission" date="2018-07" db="EMBL/GenBank/DDBJ databases">
        <authorList>
            <consortium name="Genoscope - CEA"/>
            <person name="William W."/>
        </authorList>
    </citation>
    <scope>NUCLEOTIDE SEQUENCE</scope>
    <source>
        <strain evidence="2">IK1</strain>
    </source>
</reference>
<dbReference type="EMBL" id="UPXX01000031">
    <property type="protein sequence ID" value="VBB46291.1"/>
    <property type="molecule type" value="Genomic_DNA"/>
</dbReference>
<feature type="chain" id="PRO_5024874749" description="Lipoprotein" evidence="1">
    <location>
        <begin position="26"/>
        <end position="234"/>
    </location>
</feature>
<dbReference type="AlphaFoldDB" id="A0A653AE00"/>
<evidence type="ECO:0000256" key="1">
    <source>
        <dbReference type="SAM" id="SignalP"/>
    </source>
</evidence>
<evidence type="ECO:0000313" key="2">
    <source>
        <dbReference type="EMBL" id="VBB46291.1"/>
    </source>
</evidence>
<gene>
    <name evidence="2" type="ORF">TRIP_B40209</name>
</gene>
<dbReference type="PROSITE" id="PS51257">
    <property type="entry name" value="PROKAR_LIPOPROTEIN"/>
    <property type="match status" value="1"/>
</dbReference>
<organism evidence="2">
    <name type="scientific">Uncultured Desulfatiglans sp</name>
    <dbReference type="NCBI Taxonomy" id="1748965"/>
    <lineage>
        <taxon>Bacteria</taxon>
        <taxon>Pseudomonadati</taxon>
        <taxon>Thermodesulfobacteriota</taxon>
        <taxon>Desulfobacteria</taxon>
        <taxon>Desulfatiglandales</taxon>
        <taxon>Desulfatiglandaceae</taxon>
        <taxon>Desulfatiglans</taxon>
        <taxon>environmental samples</taxon>
    </lineage>
</organism>
<protein>
    <recommendedName>
        <fullName evidence="3">Lipoprotein</fullName>
    </recommendedName>
</protein>
<accession>A0A653AE00</accession>
<name>A0A653AE00_UNCDX</name>
<sequence>MMRTVMSRYGLGVLFCVLFFSGCRGAPVAGPAEGSSGVAVGGADLGPQSNSAKGEQRVLMLAVRFKDVAPECNLNHIKERATNRLNDYVKAQSYGQAWIKPHFEGWIPLPDDLSEYRVSPDNFQVDRGRVRKLIEDAMTAVEARIDFSQYDHMLVIPGAFTLPGKGYGMICYCANPGMLTGVRRNTAFVTLRAQGGATFSGGVFVAAENAHLGMFAHDLFHALGGVQHGKRLVP</sequence>
<feature type="signal peptide" evidence="1">
    <location>
        <begin position="1"/>
        <end position="25"/>
    </location>
</feature>